<keyword evidence="6" id="KW-0694">RNA-binding</keyword>
<dbReference type="GO" id="GO:0004497">
    <property type="term" value="F:monooxygenase activity"/>
    <property type="evidence" value="ECO:0007669"/>
    <property type="project" value="UniProtKB-KW"/>
</dbReference>
<dbReference type="Gene3D" id="1.10.20.70">
    <property type="entry name" value="Transcription termination and cleavage factor, C-terminal domain"/>
    <property type="match status" value="1"/>
</dbReference>
<dbReference type="GO" id="GO:0031124">
    <property type="term" value="P:mRNA 3'-end processing"/>
    <property type="evidence" value="ECO:0007669"/>
    <property type="project" value="InterPro"/>
</dbReference>
<protein>
    <submittedName>
        <fullName evidence="14">(wild Malaysian banana) hypothetical protein</fullName>
    </submittedName>
</protein>
<keyword evidence="12" id="KW-1133">Transmembrane helix</keyword>
<evidence type="ECO:0000256" key="6">
    <source>
        <dbReference type="ARBA" id="ARBA00022884"/>
    </source>
</evidence>
<name>A0A8D7B1P3_MUSAM</name>
<gene>
    <name evidence="14" type="ORF">GSMUA_27540.1</name>
</gene>
<proteinExistence type="inferred from homology"/>
<keyword evidence="9" id="KW-0503">Monooxygenase</keyword>
<keyword evidence="5" id="KW-0479">Metal-binding</keyword>
<dbReference type="GO" id="GO:0003723">
    <property type="term" value="F:RNA binding"/>
    <property type="evidence" value="ECO:0007669"/>
    <property type="project" value="UniProtKB-KW"/>
</dbReference>
<comment type="cofactor">
    <cofactor evidence="1">
        <name>heme</name>
        <dbReference type="ChEBI" id="CHEBI:30413"/>
    </cofactor>
</comment>
<dbReference type="FunFam" id="1.10.20.70:FF:000001">
    <property type="entry name" value="Cleavage stimulation factor subunit 2"/>
    <property type="match status" value="1"/>
</dbReference>
<reference evidence="14" key="1">
    <citation type="submission" date="2021-03" db="EMBL/GenBank/DDBJ databases">
        <authorList>
            <consortium name="Genoscope - CEA"/>
            <person name="William W."/>
        </authorList>
    </citation>
    <scope>NUCLEOTIDE SEQUENCE</scope>
    <source>
        <strain evidence="14">Doubled-haploid Pahang</strain>
    </source>
</reference>
<keyword evidence="10" id="KW-0539">Nucleus</keyword>
<dbReference type="EMBL" id="HG996473">
    <property type="protein sequence ID" value="CAG1857881.1"/>
    <property type="molecule type" value="Genomic_DNA"/>
</dbReference>
<dbReference type="InterPro" id="IPR001128">
    <property type="entry name" value="Cyt_P450"/>
</dbReference>
<dbReference type="InterPro" id="IPR026896">
    <property type="entry name" value="CSTF_C"/>
</dbReference>
<feature type="domain" description="Transcription termination and cleavage factor C-terminal" evidence="13">
    <location>
        <begin position="654"/>
        <end position="686"/>
    </location>
</feature>
<evidence type="ECO:0000256" key="8">
    <source>
        <dbReference type="ARBA" id="ARBA00023004"/>
    </source>
</evidence>
<evidence type="ECO:0000256" key="9">
    <source>
        <dbReference type="ARBA" id="ARBA00023033"/>
    </source>
</evidence>
<dbReference type="AlphaFoldDB" id="A0A8D7B1P3"/>
<evidence type="ECO:0000256" key="1">
    <source>
        <dbReference type="ARBA" id="ARBA00001971"/>
    </source>
</evidence>
<feature type="region of interest" description="Disordered" evidence="11">
    <location>
        <begin position="379"/>
        <end position="439"/>
    </location>
</feature>
<feature type="compositionally biased region" description="Low complexity" evidence="11">
    <location>
        <begin position="406"/>
        <end position="421"/>
    </location>
</feature>
<feature type="region of interest" description="Disordered" evidence="11">
    <location>
        <begin position="562"/>
        <end position="590"/>
    </location>
</feature>
<keyword evidence="8" id="KW-0408">Iron</keyword>
<dbReference type="PANTHER" id="PTHR47866">
    <property type="entry name" value="HYDROXYPROLINE-RICH GLYCOPROTEIN FAMILY PROTEIN"/>
    <property type="match status" value="1"/>
</dbReference>
<dbReference type="InterPro" id="IPR036396">
    <property type="entry name" value="Cyt_P450_sf"/>
</dbReference>
<evidence type="ECO:0000256" key="3">
    <source>
        <dbReference type="ARBA" id="ARBA00010617"/>
    </source>
</evidence>
<dbReference type="GO" id="GO:0016705">
    <property type="term" value="F:oxidoreductase activity, acting on paired donors, with incorporation or reduction of molecular oxygen"/>
    <property type="evidence" value="ECO:0007669"/>
    <property type="project" value="InterPro"/>
</dbReference>
<dbReference type="GO" id="GO:0020037">
    <property type="term" value="F:heme binding"/>
    <property type="evidence" value="ECO:0007669"/>
    <property type="project" value="InterPro"/>
</dbReference>
<dbReference type="Pfam" id="PF00067">
    <property type="entry name" value="p450"/>
    <property type="match status" value="1"/>
</dbReference>
<dbReference type="InterPro" id="IPR002402">
    <property type="entry name" value="Cyt_P450_E_grp-II"/>
</dbReference>
<dbReference type="Gene3D" id="1.10.630.10">
    <property type="entry name" value="Cytochrome P450"/>
    <property type="match status" value="1"/>
</dbReference>
<feature type="transmembrane region" description="Helical" evidence="12">
    <location>
        <begin position="25"/>
        <end position="47"/>
    </location>
</feature>
<dbReference type="PANTHER" id="PTHR47866:SF2">
    <property type="entry name" value="HYDROXYPROLINE-RICH GLYCOPROTEIN FAMILY PROTEIN"/>
    <property type="match status" value="1"/>
</dbReference>
<organism evidence="14">
    <name type="scientific">Musa acuminata subsp. malaccensis</name>
    <name type="common">Wild banana</name>
    <name type="synonym">Musa malaccensis</name>
    <dbReference type="NCBI Taxonomy" id="214687"/>
    <lineage>
        <taxon>Eukaryota</taxon>
        <taxon>Viridiplantae</taxon>
        <taxon>Streptophyta</taxon>
        <taxon>Embryophyta</taxon>
        <taxon>Tracheophyta</taxon>
        <taxon>Spermatophyta</taxon>
        <taxon>Magnoliopsida</taxon>
        <taxon>Liliopsida</taxon>
        <taxon>Zingiberales</taxon>
        <taxon>Musaceae</taxon>
        <taxon>Musa</taxon>
    </lineage>
</organism>
<keyword evidence="4" id="KW-0349">Heme</keyword>
<evidence type="ECO:0000256" key="7">
    <source>
        <dbReference type="ARBA" id="ARBA00023002"/>
    </source>
</evidence>
<keyword evidence="12" id="KW-0472">Membrane</keyword>
<dbReference type="GO" id="GO:0005506">
    <property type="term" value="F:iron ion binding"/>
    <property type="evidence" value="ECO:0007669"/>
    <property type="project" value="InterPro"/>
</dbReference>
<feature type="compositionally biased region" description="Polar residues" evidence="11">
    <location>
        <begin position="387"/>
        <end position="405"/>
    </location>
</feature>
<dbReference type="SUPFAM" id="SSF48264">
    <property type="entry name" value="Cytochrome P450"/>
    <property type="match status" value="1"/>
</dbReference>
<accession>A0A8D7B1P3</accession>
<keyword evidence="7" id="KW-0560">Oxidoreductase</keyword>
<comment type="similarity">
    <text evidence="3">Belongs to the cytochrome P450 family.</text>
</comment>
<evidence type="ECO:0000256" key="10">
    <source>
        <dbReference type="ARBA" id="ARBA00023242"/>
    </source>
</evidence>
<evidence type="ECO:0000256" key="2">
    <source>
        <dbReference type="ARBA" id="ARBA00004123"/>
    </source>
</evidence>
<evidence type="ECO:0000313" key="14">
    <source>
        <dbReference type="EMBL" id="CAG1857881.1"/>
    </source>
</evidence>
<dbReference type="Pfam" id="PF14304">
    <property type="entry name" value="CSTF_C"/>
    <property type="match status" value="1"/>
</dbReference>
<dbReference type="PRINTS" id="PR00464">
    <property type="entry name" value="EP450II"/>
</dbReference>
<evidence type="ECO:0000259" key="13">
    <source>
        <dbReference type="Pfam" id="PF14304"/>
    </source>
</evidence>
<comment type="subcellular location">
    <subcellularLocation>
        <location evidence="2">Nucleus</location>
    </subcellularLocation>
</comment>
<evidence type="ECO:0000256" key="11">
    <source>
        <dbReference type="SAM" id="MobiDB-lite"/>
    </source>
</evidence>
<keyword evidence="12" id="KW-0812">Transmembrane</keyword>
<evidence type="ECO:0000256" key="4">
    <source>
        <dbReference type="ARBA" id="ARBA00022617"/>
    </source>
</evidence>
<evidence type="ECO:0000256" key="5">
    <source>
        <dbReference type="ARBA" id="ARBA00022723"/>
    </source>
</evidence>
<sequence length="687" mass="76404">MDTPDVSCKSMAVGDSVSEDMAWSLVWGVGGLLLLVWALRTLNWAWWTPRRLERALRAQGLNGTPYRFPKGDLKENVRLAEEALSTPMPLTHNIVPHVLPFLHRAIDEYGKICFTWFGPVPRVTIMDPELVREVLSNKFGHFGKPKGNLLGRFLVRGLVSYEGEKWVKHRRIMNPAFHVEKLKRMLPAFCACCSDLMSRWENLVGSEACYELDVWPEFQSFTGDVISRTAFGSSYEEGRRIFQLQTEQAELVIQSIQNLYIPGYMFLPTPKNKRIKAVNREVRALLRGIIKKREHAIKLGQASNDDLLGLLMESNLEHYQEHGNKNAGMTTEDVIEECKLFYFAGQETTSMSITQQAWQQPQPSQVGQPQIVHSLQTMPAKVGEQSEPGSSQSLLSARQQHPTQPSISLPLASGSSQSLLSARQQHPTQPSISVPPASVPPLTFQSKAMPLPLSEPQTKGFLNLQVPSVTPIQSSQIQNISQPNPAAPHYSNLPSHMPMISVHPQQTLQNPGLFNQLLQPPLPLQPRQVAMQPFALQFHPQMPHLLGLQPSSAPQQLLSQPLFHSGITPPSSFPQGQAPLPSQPPQHLYQQVGSSHIGTDYGTQVSTSMQKDRGAPWVLGSQLPGLPPMISGQMATGTSGQPPRAPPLTPEMEQALLQQVMGLTPEQINLLPPEQRNQVLQLREMLK</sequence>
<evidence type="ECO:0000256" key="12">
    <source>
        <dbReference type="SAM" id="Phobius"/>
    </source>
</evidence>
<dbReference type="InterPro" id="IPR038192">
    <property type="entry name" value="CSTF_C_sf"/>
</dbReference>
<dbReference type="GO" id="GO:0005634">
    <property type="term" value="C:nucleus"/>
    <property type="evidence" value="ECO:0007669"/>
    <property type="project" value="UniProtKB-SubCell"/>
</dbReference>